<dbReference type="eggNOG" id="COG0824">
    <property type="taxonomic scope" value="Bacteria"/>
</dbReference>
<dbReference type="EMBL" id="JH636049">
    <property type="protein sequence ID" value="EID53500.1"/>
    <property type="molecule type" value="Genomic_DNA"/>
</dbReference>
<keyword evidence="2" id="KW-1185">Reference proteome</keyword>
<proteinExistence type="predicted"/>
<gene>
    <name evidence="1" type="ORF">SacxiDRAFT_1245</name>
</gene>
<dbReference type="HOGENOM" id="CLU_101141_4_2_11"/>
<dbReference type="GO" id="GO:0047617">
    <property type="term" value="F:fatty acyl-CoA hydrolase activity"/>
    <property type="evidence" value="ECO:0007669"/>
    <property type="project" value="TreeGrafter"/>
</dbReference>
<dbReference type="PANTHER" id="PTHR31793">
    <property type="entry name" value="4-HYDROXYBENZOYL-COA THIOESTERASE FAMILY MEMBER"/>
    <property type="match status" value="1"/>
</dbReference>
<sequence length="154" mass="17315">MTWAAYRGRVSEQEPFRTRIKVRHYELDSLGHVNHAVYHQYGEVARLELFEKAGGIDSGLAELGMAPVLLESHIVYRRELRSGDEVDVSCRASFGDGKVFWMTNEIVKLDGTLSADIRCTLGLMDLTLRKLVAQPRERMAEAGLDIDLFCGTAQ</sequence>
<dbReference type="SUPFAM" id="SSF54637">
    <property type="entry name" value="Thioesterase/thiol ester dehydrase-isomerase"/>
    <property type="match status" value="1"/>
</dbReference>
<dbReference type="Proteomes" id="UP000004691">
    <property type="component" value="Unassembled WGS sequence"/>
</dbReference>
<organism evidence="1 2">
    <name type="scientific">Saccharomonospora xinjiangensis XJ-54</name>
    <dbReference type="NCBI Taxonomy" id="882086"/>
    <lineage>
        <taxon>Bacteria</taxon>
        <taxon>Bacillati</taxon>
        <taxon>Actinomycetota</taxon>
        <taxon>Actinomycetes</taxon>
        <taxon>Pseudonocardiales</taxon>
        <taxon>Pseudonocardiaceae</taxon>
        <taxon>Saccharomonospora</taxon>
    </lineage>
</organism>
<dbReference type="InterPro" id="IPR029069">
    <property type="entry name" value="HotDog_dom_sf"/>
</dbReference>
<name>I0V047_9PSEU</name>
<evidence type="ECO:0000313" key="2">
    <source>
        <dbReference type="Proteomes" id="UP000004691"/>
    </source>
</evidence>
<dbReference type="Pfam" id="PF13279">
    <property type="entry name" value="4HBT_2"/>
    <property type="match status" value="1"/>
</dbReference>
<dbReference type="AlphaFoldDB" id="I0V047"/>
<dbReference type="STRING" id="882086.SacxiDRAFT_1245"/>
<protein>
    <submittedName>
        <fullName evidence="1">Putative thioesterase</fullName>
    </submittedName>
</protein>
<dbReference type="InterPro" id="IPR050563">
    <property type="entry name" value="4-hydroxybenzoyl-CoA_TE"/>
</dbReference>
<dbReference type="CDD" id="cd00586">
    <property type="entry name" value="4HBT"/>
    <property type="match status" value="1"/>
</dbReference>
<evidence type="ECO:0000313" key="1">
    <source>
        <dbReference type="EMBL" id="EID53500.1"/>
    </source>
</evidence>
<reference evidence="1 2" key="1">
    <citation type="submission" date="2012-01" db="EMBL/GenBank/DDBJ databases">
        <title>Improved High-Quality Draft sequence of Saccharomonospora xinjiangensis XJ-54.</title>
        <authorList>
            <consortium name="US DOE Joint Genome Institute"/>
            <person name="Lucas S."/>
            <person name="Han J."/>
            <person name="Lapidus A."/>
            <person name="Cheng J.-F."/>
            <person name="Goodwin L."/>
            <person name="Pitluck S."/>
            <person name="Peters L."/>
            <person name="Mikhailova N."/>
            <person name="Teshima H."/>
            <person name="Detter J.C."/>
            <person name="Han C."/>
            <person name="Tapia R."/>
            <person name="Land M."/>
            <person name="Hauser L."/>
            <person name="Kyrpides N."/>
            <person name="Ivanova N."/>
            <person name="Pagani I."/>
            <person name="Brambilla E.-M."/>
            <person name="Klenk H.-P."/>
            <person name="Woyke T."/>
        </authorList>
    </citation>
    <scope>NUCLEOTIDE SEQUENCE [LARGE SCALE GENOMIC DNA]</scope>
    <source>
        <strain evidence="1 2">XJ-54</strain>
    </source>
</reference>
<dbReference type="Gene3D" id="3.10.129.10">
    <property type="entry name" value="Hotdog Thioesterase"/>
    <property type="match status" value="1"/>
</dbReference>
<dbReference type="PANTHER" id="PTHR31793:SF24">
    <property type="entry name" value="LONG-CHAIN ACYL-COA THIOESTERASE FADM"/>
    <property type="match status" value="1"/>
</dbReference>
<accession>I0V047</accession>